<proteinExistence type="predicted"/>
<gene>
    <name evidence="1" type="ORF">QT711_03350</name>
</gene>
<evidence type="ECO:0000313" key="2">
    <source>
        <dbReference type="Proteomes" id="UP001282284"/>
    </source>
</evidence>
<dbReference type="EMBL" id="JAUBDI010000002">
    <property type="protein sequence ID" value="MDW0112206.1"/>
    <property type="molecule type" value="Genomic_DNA"/>
</dbReference>
<accession>A0ABU4G5F6</accession>
<evidence type="ECO:0000313" key="1">
    <source>
        <dbReference type="EMBL" id="MDW0112206.1"/>
    </source>
</evidence>
<name>A0ABU4G5F6_9BACL</name>
<keyword evidence="2" id="KW-1185">Reference proteome</keyword>
<comment type="caution">
    <text evidence="1">The sequence shown here is derived from an EMBL/GenBank/DDBJ whole genome shotgun (WGS) entry which is preliminary data.</text>
</comment>
<protein>
    <submittedName>
        <fullName evidence="1">Phage tail protein</fullName>
    </submittedName>
</protein>
<reference evidence="1 2" key="1">
    <citation type="submission" date="2023-06" db="EMBL/GenBank/DDBJ databases">
        <title>Sporosarcina sp. nov., isolated from Korean traditional fermented seafood 'Jeotgal'.</title>
        <authorList>
            <person name="Yang A.I."/>
            <person name="Shin N.-R."/>
        </authorList>
    </citation>
    <scope>NUCLEOTIDE SEQUENCE [LARGE SCALE GENOMIC DNA]</scope>
    <source>
        <strain evidence="1 2">KCTC13119</strain>
    </source>
</reference>
<sequence>MVAQVVTEFDPTDITEASIQFKTSSGTYDPGKPFGCVGSLSGEGENFTIEKKCGQRTMKSKTKTSKLNMTLSGHIPLAVARDIFGLTNKDLKPGIWAAGTLTKGKDFILTVTAVDEFEDNKKLMAFPNSSNTAGFKIQPLESGVEEVAMLEIQFSSLADELNFFYYEAIVAELEDPTIETKWHTAFNRELVEVVPGP</sequence>
<dbReference type="Proteomes" id="UP001282284">
    <property type="component" value="Unassembled WGS sequence"/>
</dbReference>
<dbReference type="RefSeq" id="WP_317942099.1">
    <property type="nucleotide sequence ID" value="NZ_JAUBDI010000002.1"/>
</dbReference>
<organism evidence="1 2">
    <name type="scientific">Sporosarcina saromensis</name>
    <dbReference type="NCBI Taxonomy" id="359365"/>
    <lineage>
        <taxon>Bacteria</taxon>
        <taxon>Bacillati</taxon>
        <taxon>Bacillota</taxon>
        <taxon>Bacilli</taxon>
        <taxon>Bacillales</taxon>
        <taxon>Caryophanaceae</taxon>
        <taxon>Sporosarcina</taxon>
    </lineage>
</organism>